<comment type="caution">
    <text evidence="4">The sequence shown here is derived from an EMBL/GenBank/DDBJ whole genome shotgun (WGS) entry which is preliminary data.</text>
</comment>
<dbReference type="PANTHER" id="PTHR11675:SF101">
    <property type="entry name" value="POLYPEPTIDE N-ACETYLGALACTOSAMINYLTRANSFERASE 5"/>
    <property type="match status" value="1"/>
</dbReference>
<evidence type="ECO:0000259" key="3">
    <source>
        <dbReference type="Pfam" id="PF00535"/>
    </source>
</evidence>
<dbReference type="OrthoDB" id="5988548at2759"/>
<dbReference type="InterPro" id="IPR029044">
    <property type="entry name" value="Nucleotide-diphossugar_trans"/>
</dbReference>
<dbReference type="PANTHER" id="PTHR11675">
    <property type="entry name" value="N-ACETYLGALACTOSAMINYLTRANSFERASE"/>
    <property type="match status" value="1"/>
</dbReference>
<reference evidence="4 5" key="1">
    <citation type="submission" date="2015-12" db="EMBL/GenBank/DDBJ databases">
        <title>The genome of Folsomia candida.</title>
        <authorList>
            <person name="Faddeeva A."/>
            <person name="Derks M.F."/>
            <person name="Anvar Y."/>
            <person name="Smit S."/>
            <person name="Van Straalen N."/>
            <person name="Roelofs D."/>
        </authorList>
    </citation>
    <scope>NUCLEOTIDE SEQUENCE [LARGE SCALE GENOMIC DNA]</scope>
    <source>
        <strain evidence="4 5">VU population</strain>
        <tissue evidence="4">Whole body</tissue>
    </source>
</reference>
<organism evidence="4 5">
    <name type="scientific">Folsomia candida</name>
    <name type="common">Springtail</name>
    <dbReference type="NCBI Taxonomy" id="158441"/>
    <lineage>
        <taxon>Eukaryota</taxon>
        <taxon>Metazoa</taxon>
        <taxon>Ecdysozoa</taxon>
        <taxon>Arthropoda</taxon>
        <taxon>Hexapoda</taxon>
        <taxon>Collembola</taxon>
        <taxon>Entomobryomorpha</taxon>
        <taxon>Isotomoidea</taxon>
        <taxon>Isotomidae</taxon>
        <taxon>Proisotominae</taxon>
        <taxon>Folsomia</taxon>
    </lineage>
</organism>
<dbReference type="InterPro" id="IPR001173">
    <property type="entry name" value="Glyco_trans_2-like"/>
</dbReference>
<dbReference type="Proteomes" id="UP000198287">
    <property type="component" value="Unassembled WGS sequence"/>
</dbReference>
<keyword evidence="5" id="KW-1185">Reference proteome</keyword>
<dbReference type="SUPFAM" id="SSF53448">
    <property type="entry name" value="Nucleotide-diphospho-sugar transferases"/>
    <property type="match status" value="1"/>
</dbReference>
<keyword evidence="1" id="KW-1015">Disulfide bond</keyword>
<keyword evidence="4" id="KW-0808">Transferase</keyword>
<dbReference type="Pfam" id="PF00535">
    <property type="entry name" value="Glycos_transf_2"/>
    <property type="match status" value="1"/>
</dbReference>
<protein>
    <submittedName>
        <fullName evidence="4">Polypeptide N-acetylgalactosaminyltransferase 5</fullName>
    </submittedName>
</protein>
<evidence type="ECO:0000256" key="1">
    <source>
        <dbReference type="ARBA" id="ARBA00023157"/>
    </source>
</evidence>
<gene>
    <name evidence="4" type="ORF">Fcan01_09992</name>
</gene>
<dbReference type="GO" id="GO:0004653">
    <property type="term" value="F:polypeptide N-acetylgalactosaminyltransferase activity"/>
    <property type="evidence" value="ECO:0007669"/>
    <property type="project" value="TreeGrafter"/>
</dbReference>
<dbReference type="OMA" id="QTFEYIT"/>
<dbReference type="GO" id="GO:0006493">
    <property type="term" value="P:protein O-linked glycosylation"/>
    <property type="evidence" value="ECO:0007669"/>
    <property type="project" value="TreeGrafter"/>
</dbReference>
<dbReference type="EMBL" id="LNIX01000004">
    <property type="protein sequence ID" value="OXA56484.1"/>
    <property type="molecule type" value="Genomic_DNA"/>
</dbReference>
<evidence type="ECO:0000313" key="4">
    <source>
        <dbReference type="EMBL" id="OXA56484.1"/>
    </source>
</evidence>
<evidence type="ECO:0000313" key="5">
    <source>
        <dbReference type="Proteomes" id="UP000198287"/>
    </source>
</evidence>
<dbReference type="Gene3D" id="3.90.550.10">
    <property type="entry name" value="Spore Coat Polysaccharide Biosynthesis Protein SpsA, Chain A"/>
    <property type="match status" value="2"/>
</dbReference>
<proteinExistence type="predicted"/>
<dbReference type="GO" id="GO:0005794">
    <property type="term" value="C:Golgi apparatus"/>
    <property type="evidence" value="ECO:0007669"/>
    <property type="project" value="TreeGrafter"/>
</dbReference>
<sequence length="332" mass="37331">MRFRMQTCKIILATSLIWFLVDVVVLLYYTDGGSGGGNDVKGPSADPLVHSDDNQVGNFGNNRVEDGGEEEDEFNDKLQYPKRELHLWDKAAVVTESKGSPGEMGKPVKLPPAVERLVADKFKLNQFNVLASDAISLNRSLPDVRLSGSPQPLIKEIILVDDASERDFLGKKLEEYVARLPTSVRVFRTGKRSGLIRARLLGAKNAKGKVLTFLDAHCECTEGWLEPLLHEIAIDKKSVVCPIIDVISDNNFEYVTASDMTKLNFRWYRVPQREMERRNGDRTLPLLTPTMAGGLFSIDKDYFYQIGSYDEGMDVWGGENLEMSFRVSQDYI</sequence>
<name>A0A226EHE7_FOLCA</name>
<dbReference type="AlphaFoldDB" id="A0A226EHE7"/>
<feature type="domain" description="Glycosyltransferase 2-like" evidence="3">
    <location>
        <begin position="153"/>
        <end position="303"/>
    </location>
</feature>
<accession>A0A226EHE7</accession>
<feature type="region of interest" description="Disordered" evidence="2">
    <location>
        <begin position="36"/>
        <end position="71"/>
    </location>
</feature>
<evidence type="ECO:0000256" key="2">
    <source>
        <dbReference type="SAM" id="MobiDB-lite"/>
    </source>
</evidence>